<sequence>MDRRGGSGIALVLAGICSVQAGAAVAKLLFEHLDPASMTWLRLAFASLILLAIARPKVRSWDRRTWRAVLLLGVALAGMNLMYYLAMDRIPIALAVTLELLGPLVLALVLSRRWVDAAWVLLAGAGVGIIGAQSLTGALDAIGVLLALAAGACWAGYILSSHRVGELVPGVGGLTAAMCVAAVLTTPFGAVGAIAGVTAQPWLLLPALGVAILSSALAYAFELAALRRIPPRVFGVLMALEPVAAGLFALAIVGEGIGPVQMLALGVVVVAAAGVALTAAKDPPVTPDTGAIVQQ</sequence>
<dbReference type="Pfam" id="PF00892">
    <property type="entry name" value="EamA"/>
    <property type="match status" value="2"/>
</dbReference>
<dbReference type="OrthoDB" id="9815120at2"/>
<keyword evidence="5 7" id="KW-1133">Transmembrane helix</keyword>
<gene>
    <name evidence="9" type="ORF">SAMN04489720_1179</name>
</gene>
<dbReference type="InterPro" id="IPR051258">
    <property type="entry name" value="Diverse_Substrate_Transporter"/>
</dbReference>
<comment type="similarity">
    <text evidence="2">Belongs to the EamA transporter family.</text>
</comment>
<feature type="transmembrane region" description="Helical" evidence="7">
    <location>
        <begin position="141"/>
        <end position="159"/>
    </location>
</feature>
<keyword evidence="10" id="KW-1185">Reference proteome</keyword>
<dbReference type="InterPro" id="IPR037185">
    <property type="entry name" value="EmrE-like"/>
</dbReference>
<accession>A0A1G8C6I8</accession>
<dbReference type="Proteomes" id="UP000198822">
    <property type="component" value="Chromosome I"/>
</dbReference>
<feature type="transmembrane region" description="Helical" evidence="7">
    <location>
        <begin position="233"/>
        <end position="254"/>
    </location>
</feature>
<evidence type="ECO:0000256" key="1">
    <source>
        <dbReference type="ARBA" id="ARBA00004651"/>
    </source>
</evidence>
<feature type="transmembrane region" description="Helical" evidence="7">
    <location>
        <begin position="92"/>
        <end position="110"/>
    </location>
</feature>
<proteinExistence type="inferred from homology"/>
<name>A0A1G8C6I8_9MICO</name>
<keyword evidence="6 7" id="KW-0472">Membrane</keyword>
<feature type="transmembrane region" description="Helical" evidence="7">
    <location>
        <begin position="202"/>
        <end position="221"/>
    </location>
</feature>
<evidence type="ECO:0000259" key="8">
    <source>
        <dbReference type="Pfam" id="PF00892"/>
    </source>
</evidence>
<evidence type="ECO:0000256" key="4">
    <source>
        <dbReference type="ARBA" id="ARBA00022692"/>
    </source>
</evidence>
<dbReference type="GO" id="GO:0005886">
    <property type="term" value="C:plasma membrane"/>
    <property type="evidence" value="ECO:0007669"/>
    <property type="project" value="UniProtKB-SubCell"/>
</dbReference>
<feature type="transmembrane region" description="Helical" evidence="7">
    <location>
        <begin position="171"/>
        <end position="196"/>
    </location>
</feature>
<evidence type="ECO:0000256" key="2">
    <source>
        <dbReference type="ARBA" id="ARBA00007362"/>
    </source>
</evidence>
<feature type="transmembrane region" description="Helical" evidence="7">
    <location>
        <begin position="66"/>
        <end position="86"/>
    </location>
</feature>
<dbReference type="EMBL" id="LT629695">
    <property type="protein sequence ID" value="SDH40943.1"/>
    <property type="molecule type" value="Genomic_DNA"/>
</dbReference>
<dbReference type="SUPFAM" id="SSF103481">
    <property type="entry name" value="Multidrug resistance efflux transporter EmrE"/>
    <property type="match status" value="2"/>
</dbReference>
<reference evidence="10" key="1">
    <citation type="submission" date="2016-10" db="EMBL/GenBank/DDBJ databases">
        <authorList>
            <person name="Varghese N."/>
            <person name="Submissions S."/>
        </authorList>
    </citation>
    <scope>NUCLEOTIDE SEQUENCE [LARGE SCALE GENOMIC DNA]</scope>
    <source>
        <strain evidence="10">DSM 22002</strain>
    </source>
</reference>
<comment type="subcellular location">
    <subcellularLocation>
        <location evidence="1">Cell membrane</location>
        <topology evidence="1">Multi-pass membrane protein</topology>
    </subcellularLocation>
</comment>
<evidence type="ECO:0000256" key="3">
    <source>
        <dbReference type="ARBA" id="ARBA00022475"/>
    </source>
</evidence>
<feature type="domain" description="EamA" evidence="8">
    <location>
        <begin position="142"/>
        <end position="275"/>
    </location>
</feature>
<dbReference type="PANTHER" id="PTHR42920">
    <property type="entry name" value="OS03G0707200 PROTEIN-RELATED"/>
    <property type="match status" value="1"/>
</dbReference>
<dbReference type="AlphaFoldDB" id="A0A1G8C6I8"/>
<evidence type="ECO:0000256" key="6">
    <source>
        <dbReference type="ARBA" id="ARBA00023136"/>
    </source>
</evidence>
<dbReference type="InterPro" id="IPR000620">
    <property type="entry name" value="EamA_dom"/>
</dbReference>
<evidence type="ECO:0000313" key="9">
    <source>
        <dbReference type="EMBL" id="SDH40943.1"/>
    </source>
</evidence>
<dbReference type="PANTHER" id="PTHR42920:SF5">
    <property type="entry name" value="EAMA DOMAIN-CONTAINING PROTEIN"/>
    <property type="match status" value="1"/>
</dbReference>
<evidence type="ECO:0000313" key="10">
    <source>
        <dbReference type="Proteomes" id="UP000198822"/>
    </source>
</evidence>
<dbReference type="RefSeq" id="WP_092503301.1">
    <property type="nucleotide sequence ID" value="NZ_LT629695.1"/>
</dbReference>
<feature type="domain" description="EamA" evidence="8">
    <location>
        <begin position="7"/>
        <end position="131"/>
    </location>
</feature>
<dbReference type="STRING" id="399736.SAMN04489720_1179"/>
<organism evidence="9 10">
    <name type="scientific">Agrococcus jejuensis</name>
    <dbReference type="NCBI Taxonomy" id="399736"/>
    <lineage>
        <taxon>Bacteria</taxon>
        <taxon>Bacillati</taxon>
        <taxon>Actinomycetota</taxon>
        <taxon>Actinomycetes</taxon>
        <taxon>Micrococcales</taxon>
        <taxon>Microbacteriaceae</taxon>
        <taxon>Agrococcus</taxon>
    </lineage>
</organism>
<evidence type="ECO:0000256" key="5">
    <source>
        <dbReference type="ARBA" id="ARBA00022989"/>
    </source>
</evidence>
<evidence type="ECO:0000256" key="7">
    <source>
        <dbReference type="SAM" id="Phobius"/>
    </source>
</evidence>
<feature type="transmembrane region" description="Helical" evidence="7">
    <location>
        <begin position="117"/>
        <end position="135"/>
    </location>
</feature>
<keyword evidence="4 7" id="KW-0812">Transmembrane</keyword>
<feature type="transmembrane region" description="Helical" evidence="7">
    <location>
        <begin position="37"/>
        <end position="54"/>
    </location>
</feature>
<keyword evidence="3" id="KW-1003">Cell membrane</keyword>
<protein>
    <submittedName>
        <fullName evidence="9">Inner membrane transporter RhtA</fullName>
    </submittedName>
</protein>
<feature type="transmembrane region" description="Helical" evidence="7">
    <location>
        <begin position="260"/>
        <end position="280"/>
    </location>
</feature>